<evidence type="ECO:0000256" key="1">
    <source>
        <dbReference type="ARBA" id="ARBA00001974"/>
    </source>
</evidence>
<dbReference type="FunFam" id="1.20.120.310:FF:000003">
    <property type="entry name" value="Sulfhydryl oxidase"/>
    <property type="match status" value="1"/>
</dbReference>
<feature type="domain" description="ERV/ALR sulfhydryl oxidase" evidence="10">
    <location>
        <begin position="132"/>
        <end position="236"/>
    </location>
</feature>
<evidence type="ECO:0000259" key="10">
    <source>
        <dbReference type="PROSITE" id="PS51324"/>
    </source>
</evidence>
<dbReference type="GO" id="GO:0016971">
    <property type="term" value="F:flavin-dependent sulfhydryl oxidase activity"/>
    <property type="evidence" value="ECO:0007669"/>
    <property type="project" value="InterPro"/>
</dbReference>
<evidence type="ECO:0000313" key="12">
    <source>
        <dbReference type="Proteomes" id="UP000235023"/>
    </source>
</evidence>
<dbReference type="OrthoDB" id="17199at2759"/>
<organism evidence="11 12">
    <name type="scientific">Aspergillus taichungensis</name>
    <dbReference type="NCBI Taxonomy" id="482145"/>
    <lineage>
        <taxon>Eukaryota</taxon>
        <taxon>Fungi</taxon>
        <taxon>Dikarya</taxon>
        <taxon>Ascomycota</taxon>
        <taxon>Pezizomycotina</taxon>
        <taxon>Eurotiomycetes</taxon>
        <taxon>Eurotiomycetidae</taxon>
        <taxon>Eurotiales</taxon>
        <taxon>Aspergillaceae</taxon>
        <taxon>Aspergillus</taxon>
        <taxon>Aspergillus subgen. Circumdati</taxon>
    </lineage>
</organism>
<evidence type="ECO:0000256" key="9">
    <source>
        <dbReference type="SAM" id="MobiDB-lite"/>
    </source>
</evidence>
<dbReference type="Gene3D" id="1.20.120.310">
    <property type="entry name" value="ERV/ALR sulfhydryl oxidase domain"/>
    <property type="match status" value="1"/>
</dbReference>
<dbReference type="PANTHER" id="PTHR12645:SF0">
    <property type="entry name" value="FAD-LINKED SULFHYDRYL OXIDASE ALR"/>
    <property type="match status" value="1"/>
</dbReference>
<dbReference type="InterPro" id="IPR036774">
    <property type="entry name" value="ERV/ALR_sulphydryl_oxid_sf"/>
</dbReference>
<sequence>MSTTSSQPQNPGSLFPHQNAGAAGSTEGTKDEHTGLTKLPNGVVLDKDGKPCRLCTSAASWRSLTKQAKASPSSSSASSSSSTPNSSTTSTSTPPPPKAPTTTASSATAAAAAAAAAATSSTTLPTEYQTQCPPDVEELGRSTWTLLHSMTAAYPTRASPEQQTEMQSFLRLFGRLYPCWVCADDFRTWMAEPSGRNQPRLGGRSEFGTWMCEAHNAVNRKLGKKEFDCRFWEERWRTGWKDGRCD</sequence>
<keyword evidence="7" id="KW-1015">Disulfide bond</keyword>
<accession>A0A2J5HJS1</accession>
<evidence type="ECO:0000256" key="5">
    <source>
        <dbReference type="ARBA" id="ARBA00023002"/>
    </source>
</evidence>
<keyword evidence="4 8" id="KW-0274">FAD</keyword>
<evidence type="ECO:0000256" key="6">
    <source>
        <dbReference type="ARBA" id="ARBA00023128"/>
    </source>
</evidence>
<comment type="cofactor">
    <cofactor evidence="1 8">
        <name>FAD</name>
        <dbReference type="ChEBI" id="CHEBI:57692"/>
    </cofactor>
</comment>
<dbReference type="EC" id="1.8.3.2" evidence="8"/>
<keyword evidence="12" id="KW-1185">Reference proteome</keyword>
<name>A0A2J5HJS1_9EURO</name>
<keyword evidence="6" id="KW-0496">Mitochondrion</keyword>
<dbReference type="EMBL" id="KZ559597">
    <property type="protein sequence ID" value="PLN77345.1"/>
    <property type="molecule type" value="Genomic_DNA"/>
</dbReference>
<gene>
    <name evidence="11" type="ORF">BDW42DRAFT_176957</name>
</gene>
<keyword evidence="3 8" id="KW-0285">Flavoprotein</keyword>
<evidence type="ECO:0000256" key="7">
    <source>
        <dbReference type="ARBA" id="ARBA00023157"/>
    </source>
</evidence>
<dbReference type="GO" id="GO:0005758">
    <property type="term" value="C:mitochondrial intermembrane space"/>
    <property type="evidence" value="ECO:0007669"/>
    <property type="project" value="UniProtKB-SubCell"/>
</dbReference>
<feature type="compositionally biased region" description="Polar residues" evidence="9">
    <location>
        <begin position="1"/>
        <end position="12"/>
    </location>
</feature>
<feature type="region of interest" description="Disordered" evidence="9">
    <location>
        <begin position="1"/>
        <end position="107"/>
    </location>
</feature>
<dbReference type="PROSITE" id="PS51324">
    <property type="entry name" value="ERV_ALR"/>
    <property type="match status" value="1"/>
</dbReference>
<comment type="subcellular location">
    <subcellularLocation>
        <location evidence="2">Mitochondrion intermembrane space</location>
    </subcellularLocation>
</comment>
<evidence type="ECO:0000256" key="3">
    <source>
        <dbReference type="ARBA" id="ARBA00022630"/>
    </source>
</evidence>
<evidence type="ECO:0000256" key="4">
    <source>
        <dbReference type="ARBA" id="ARBA00022827"/>
    </source>
</evidence>
<dbReference type="SUPFAM" id="SSF69000">
    <property type="entry name" value="FAD-dependent thiol oxidase"/>
    <property type="match status" value="1"/>
</dbReference>
<comment type="catalytic activity">
    <reaction evidence="8">
        <text>2 R'C(R)SH + O2 = R'C(R)S-S(R)CR' + H2O2</text>
        <dbReference type="Rhea" id="RHEA:17357"/>
        <dbReference type="ChEBI" id="CHEBI:15379"/>
        <dbReference type="ChEBI" id="CHEBI:16240"/>
        <dbReference type="ChEBI" id="CHEBI:16520"/>
        <dbReference type="ChEBI" id="CHEBI:17412"/>
        <dbReference type="EC" id="1.8.3.2"/>
    </reaction>
</comment>
<feature type="compositionally biased region" description="Low complexity" evidence="9">
    <location>
        <begin position="68"/>
        <end position="92"/>
    </location>
</feature>
<proteinExistence type="predicted"/>
<keyword evidence="5 8" id="KW-0560">Oxidoreductase</keyword>
<feature type="compositionally biased region" description="Polar residues" evidence="9">
    <location>
        <begin position="57"/>
        <end position="66"/>
    </location>
</feature>
<evidence type="ECO:0000313" key="11">
    <source>
        <dbReference type="EMBL" id="PLN77345.1"/>
    </source>
</evidence>
<evidence type="ECO:0000256" key="2">
    <source>
        <dbReference type="ARBA" id="ARBA00004569"/>
    </source>
</evidence>
<dbReference type="InterPro" id="IPR039799">
    <property type="entry name" value="ALR/ERV"/>
</dbReference>
<dbReference type="InterPro" id="IPR017905">
    <property type="entry name" value="ERV/ALR_sulphydryl_oxidase"/>
</dbReference>
<evidence type="ECO:0000256" key="8">
    <source>
        <dbReference type="RuleBase" id="RU371123"/>
    </source>
</evidence>
<protein>
    <recommendedName>
        <fullName evidence="8">Sulfhydryl oxidase</fullName>
        <ecNumber evidence="8">1.8.3.2</ecNumber>
    </recommendedName>
</protein>
<dbReference type="Pfam" id="PF04777">
    <property type="entry name" value="Evr1_Alr"/>
    <property type="match status" value="1"/>
</dbReference>
<reference evidence="12" key="1">
    <citation type="submission" date="2017-12" db="EMBL/GenBank/DDBJ databases">
        <authorList>
            <consortium name="DOE Joint Genome Institute"/>
            <person name="Mondo S.J."/>
            <person name="Kjaerbolling I."/>
            <person name="Vesth T.C."/>
            <person name="Frisvad J.C."/>
            <person name="Nybo J.L."/>
            <person name="Theobald S."/>
            <person name="Kuo A."/>
            <person name="Bowyer P."/>
            <person name="Matsuda Y."/>
            <person name="Lyhne E.K."/>
            <person name="Kogle M.E."/>
            <person name="Clum A."/>
            <person name="Lipzen A."/>
            <person name="Salamov A."/>
            <person name="Ngan C.Y."/>
            <person name="Daum C."/>
            <person name="Chiniquy J."/>
            <person name="Barry K."/>
            <person name="LaButti K."/>
            <person name="Haridas S."/>
            <person name="Simmons B.A."/>
            <person name="Magnuson J.K."/>
            <person name="Mortensen U.H."/>
            <person name="Larsen T.O."/>
            <person name="Grigoriev I.V."/>
            <person name="Baker S.E."/>
            <person name="Andersen M.R."/>
            <person name="Nordberg H.P."/>
            <person name="Cantor M.N."/>
            <person name="Hua S.X."/>
        </authorList>
    </citation>
    <scope>NUCLEOTIDE SEQUENCE [LARGE SCALE GENOMIC DNA]</scope>
    <source>
        <strain evidence="12">IBT 19404</strain>
    </source>
</reference>
<dbReference type="GO" id="GO:0050660">
    <property type="term" value="F:flavin adenine dinucleotide binding"/>
    <property type="evidence" value="ECO:0007669"/>
    <property type="project" value="TreeGrafter"/>
</dbReference>
<dbReference type="PANTHER" id="PTHR12645">
    <property type="entry name" value="ALR/ERV"/>
    <property type="match status" value="1"/>
</dbReference>
<dbReference type="Proteomes" id="UP000235023">
    <property type="component" value="Unassembled WGS sequence"/>
</dbReference>
<dbReference type="AlphaFoldDB" id="A0A2J5HJS1"/>